<dbReference type="Gramene" id="RZC70075">
    <property type="protein sequence ID" value="RZC70075"/>
    <property type="gene ID" value="C5167_033221"/>
</dbReference>
<name>A0A4Y7KDT1_PAPSO</name>
<gene>
    <name evidence="1" type="ORF">C5167_033221</name>
</gene>
<dbReference type="AlphaFoldDB" id="A0A4Y7KDT1"/>
<evidence type="ECO:0000313" key="2">
    <source>
        <dbReference type="Proteomes" id="UP000316621"/>
    </source>
</evidence>
<organism evidence="1 2">
    <name type="scientific">Papaver somniferum</name>
    <name type="common">Opium poppy</name>
    <dbReference type="NCBI Taxonomy" id="3469"/>
    <lineage>
        <taxon>Eukaryota</taxon>
        <taxon>Viridiplantae</taxon>
        <taxon>Streptophyta</taxon>
        <taxon>Embryophyta</taxon>
        <taxon>Tracheophyta</taxon>
        <taxon>Spermatophyta</taxon>
        <taxon>Magnoliopsida</taxon>
        <taxon>Ranunculales</taxon>
        <taxon>Papaveraceae</taxon>
        <taxon>Papaveroideae</taxon>
        <taxon>Papaver</taxon>
    </lineage>
</organism>
<reference evidence="1 2" key="1">
    <citation type="journal article" date="2018" name="Science">
        <title>The opium poppy genome and morphinan production.</title>
        <authorList>
            <person name="Guo L."/>
            <person name="Winzer T."/>
            <person name="Yang X."/>
            <person name="Li Y."/>
            <person name="Ning Z."/>
            <person name="He Z."/>
            <person name="Teodor R."/>
            <person name="Lu Y."/>
            <person name="Bowser T.A."/>
            <person name="Graham I.A."/>
            <person name="Ye K."/>
        </authorList>
    </citation>
    <scope>NUCLEOTIDE SEQUENCE [LARGE SCALE GENOMIC DNA]</scope>
    <source>
        <strain evidence="2">cv. HN1</strain>
        <tissue evidence="1">Leaves</tissue>
    </source>
</reference>
<accession>A0A4Y7KDT1</accession>
<dbReference type="Proteomes" id="UP000316621">
    <property type="component" value="Chromosome 7"/>
</dbReference>
<dbReference type="EMBL" id="CM010721">
    <property type="protein sequence ID" value="RZC70075.1"/>
    <property type="molecule type" value="Genomic_DNA"/>
</dbReference>
<evidence type="ECO:0000313" key="1">
    <source>
        <dbReference type="EMBL" id="RZC70075.1"/>
    </source>
</evidence>
<proteinExistence type="predicted"/>
<sequence>MKMAVILTEFREEQQMEGTMRGCTAEMMSYRDCIAGVVVAEVIAAATKNKSTRWFERRVGRESKLEHMLMLNKNGMEVVCYRGNAKRTGMNCSC</sequence>
<protein>
    <submittedName>
        <fullName evidence="1">Uncharacterized protein</fullName>
    </submittedName>
</protein>
<keyword evidence="2" id="KW-1185">Reference proteome</keyword>